<keyword evidence="3" id="KW-0812">Transmembrane</keyword>
<dbReference type="EMBL" id="CAQQ02199309">
    <property type="status" value="NOT_ANNOTATED_CDS"/>
    <property type="molecule type" value="Genomic_DNA"/>
</dbReference>
<dbReference type="EnsemblMetazoa" id="MESCA002339-RA">
    <property type="protein sequence ID" value="MESCA002339-PA"/>
    <property type="gene ID" value="MESCA002339"/>
</dbReference>
<dbReference type="STRING" id="36166.T1GG33"/>
<organism evidence="6 7">
    <name type="scientific">Megaselia scalaris</name>
    <name type="common">Humpbacked fly</name>
    <name type="synonym">Phora scalaris</name>
    <dbReference type="NCBI Taxonomy" id="36166"/>
    <lineage>
        <taxon>Eukaryota</taxon>
        <taxon>Metazoa</taxon>
        <taxon>Ecdysozoa</taxon>
        <taxon>Arthropoda</taxon>
        <taxon>Hexapoda</taxon>
        <taxon>Insecta</taxon>
        <taxon>Pterygota</taxon>
        <taxon>Neoptera</taxon>
        <taxon>Endopterygota</taxon>
        <taxon>Diptera</taxon>
        <taxon>Brachycera</taxon>
        <taxon>Muscomorpha</taxon>
        <taxon>Platypezoidea</taxon>
        <taxon>Phoridae</taxon>
        <taxon>Megaseliini</taxon>
        <taxon>Megaselia</taxon>
    </lineage>
</organism>
<evidence type="ECO:0000256" key="1">
    <source>
        <dbReference type="ARBA" id="ARBA00004141"/>
    </source>
</evidence>
<reference evidence="6" key="2">
    <citation type="submission" date="2015-06" db="UniProtKB">
        <authorList>
            <consortium name="EnsemblMetazoa"/>
        </authorList>
    </citation>
    <scope>IDENTIFICATION</scope>
</reference>
<dbReference type="Gene3D" id="1.20.1250.20">
    <property type="entry name" value="MFS general substrate transporter like domains"/>
    <property type="match status" value="1"/>
</dbReference>
<keyword evidence="7" id="KW-1185">Reference proteome</keyword>
<protein>
    <recommendedName>
        <fullName evidence="8">Major facilitator superfamily (MFS) profile domain-containing protein</fullName>
    </recommendedName>
</protein>
<evidence type="ECO:0000256" key="5">
    <source>
        <dbReference type="ARBA" id="ARBA00023136"/>
    </source>
</evidence>
<evidence type="ECO:0000313" key="6">
    <source>
        <dbReference type="EnsemblMetazoa" id="MESCA002339-PA"/>
    </source>
</evidence>
<dbReference type="PANTHER" id="PTHR23511:SF38">
    <property type="entry name" value="SYNAPTIC VESICLE 2-RELATED PROTEIN-LIKE PROTEIN"/>
    <property type="match status" value="1"/>
</dbReference>
<dbReference type="Proteomes" id="UP000015102">
    <property type="component" value="Unassembled WGS sequence"/>
</dbReference>
<reference evidence="7" key="1">
    <citation type="submission" date="2013-02" db="EMBL/GenBank/DDBJ databases">
        <authorList>
            <person name="Hughes D."/>
        </authorList>
    </citation>
    <scope>NUCLEOTIDE SEQUENCE</scope>
    <source>
        <strain>Durham</strain>
        <strain evidence="7">NC isolate 2 -- Noor lab</strain>
    </source>
</reference>
<evidence type="ECO:0000256" key="3">
    <source>
        <dbReference type="ARBA" id="ARBA00022692"/>
    </source>
</evidence>
<proteinExistence type="predicted"/>
<keyword evidence="4" id="KW-1133">Transmembrane helix</keyword>
<dbReference type="PANTHER" id="PTHR23511">
    <property type="entry name" value="SYNAPTIC VESICLE GLYCOPROTEIN 2"/>
    <property type="match status" value="1"/>
</dbReference>
<accession>T1GG33</accession>
<sequence length="193" mass="22134">MGISPEITGCQVGWSACAVENIILGFWLFAFPESPKFHYEIGETDKALNILQHMYAVNTNRSPDDFPIKTLKEPEKSESEQRLYGDRTVRQLRIRRPRELALLLKEIWTQTKNLCKKPHLRNTALTCFIQFGLTMSYLMDSAYPMHPVVFHSLVYLCTYLDSAYLDSVSEFISFPTGLKPTKLAVLNGDRLHS</sequence>
<keyword evidence="5" id="KW-0472">Membrane</keyword>
<dbReference type="HOGENOM" id="CLU_1410312_0_0_1"/>
<evidence type="ECO:0008006" key="8">
    <source>
        <dbReference type="Google" id="ProtNLM"/>
    </source>
</evidence>
<dbReference type="InterPro" id="IPR036259">
    <property type="entry name" value="MFS_trans_sf"/>
</dbReference>
<dbReference type="AlphaFoldDB" id="T1GG33"/>
<keyword evidence="2" id="KW-0813">Transport</keyword>
<evidence type="ECO:0000256" key="2">
    <source>
        <dbReference type="ARBA" id="ARBA00022448"/>
    </source>
</evidence>
<dbReference type="EMBL" id="CAQQ02199308">
    <property type="status" value="NOT_ANNOTATED_CDS"/>
    <property type="molecule type" value="Genomic_DNA"/>
</dbReference>
<evidence type="ECO:0000256" key="4">
    <source>
        <dbReference type="ARBA" id="ARBA00022989"/>
    </source>
</evidence>
<evidence type="ECO:0000313" key="7">
    <source>
        <dbReference type="Proteomes" id="UP000015102"/>
    </source>
</evidence>
<dbReference type="GO" id="GO:0016020">
    <property type="term" value="C:membrane"/>
    <property type="evidence" value="ECO:0007669"/>
    <property type="project" value="UniProtKB-SubCell"/>
</dbReference>
<comment type="subcellular location">
    <subcellularLocation>
        <location evidence="1">Membrane</location>
        <topology evidence="1">Multi-pass membrane protein</topology>
    </subcellularLocation>
</comment>
<name>T1GG33_MEGSC</name>